<feature type="compositionally biased region" description="Basic and acidic residues" evidence="12">
    <location>
        <begin position="992"/>
        <end position="1018"/>
    </location>
</feature>
<dbReference type="FunFam" id="3.40.350.10:FF:000005">
    <property type="entry name" value="SPT16 homolog, facilitates chromatin-remodeling subunit"/>
    <property type="match status" value="1"/>
</dbReference>
<dbReference type="Proteomes" id="UP000677054">
    <property type="component" value="Unassembled WGS sequence"/>
</dbReference>
<evidence type="ECO:0000256" key="6">
    <source>
        <dbReference type="ARBA" id="ARBA00023054"/>
    </source>
</evidence>
<feature type="domain" description="Histone chaperone RTT106/FACT complex subunit SPT16-like middle" evidence="15">
    <location>
        <begin position="816"/>
        <end position="906"/>
    </location>
</feature>
<feature type="compositionally biased region" description="Basic residues" evidence="12">
    <location>
        <begin position="1106"/>
        <end position="1116"/>
    </location>
</feature>
<dbReference type="InterPro" id="IPR013953">
    <property type="entry name" value="FACT_SPT16_M"/>
</dbReference>
<dbReference type="FunFam" id="2.30.29.30:FF:000017">
    <property type="entry name" value="FACT complex subunit SPT16"/>
    <property type="match status" value="1"/>
</dbReference>
<comment type="function">
    <text evidence="10">Component of the FACT complex, a general chromatin factor that acts to reorganize nucleosomes. The FACT complex is involved in multiple processes that require DNA as a template such as mRNA elongation, DNA replication and DNA repair. During transcription elongation the FACT complex acts as a histone chaperone that both destabilizes and restores nucleosomal structure. It facilitates the passage of RNA polymerase II and transcription by promoting the dissociation of one histone H2A-H2B dimer from the nucleosome, then subsequently promotes the reestablishment of the nucleosome following the passage of RNA polymerase II.</text>
</comment>
<dbReference type="InterPro" id="IPR013719">
    <property type="entry name" value="RTT106/SPT16-like_middle_dom"/>
</dbReference>
<dbReference type="EMBL" id="LR899668">
    <property type="protein sequence ID" value="CAD7241580.1"/>
    <property type="molecule type" value="Genomic_DNA"/>
</dbReference>
<dbReference type="InterPro" id="IPR036005">
    <property type="entry name" value="Creatinase/aminopeptidase-like"/>
</dbReference>
<comment type="subunit">
    <text evidence="10">Component of the FACT complex.</text>
</comment>
<feature type="compositionally biased region" description="Basic and acidic residues" evidence="12">
    <location>
        <begin position="1045"/>
        <end position="1065"/>
    </location>
</feature>
<dbReference type="InterPro" id="IPR000994">
    <property type="entry name" value="Pept_M24"/>
</dbReference>
<dbReference type="CDD" id="cd01091">
    <property type="entry name" value="CDC68-like"/>
    <property type="match status" value="1"/>
</dbReference>
<evidence type="ECO:0000256" key="12">
    <source>
        <dbReference type="SAM" id="MobiDB-lite"/>
    </source>
</evidence>
<feature type="coiled-coil region" evidence="11">
    <location>
        <begin position="470"/>
        <end position="497"/>
    </location>
</feature>
<dbReference type="Pfam" id="PF14826">
    <property type="entry name" value="FACT-Spt16_Nlob"/>
    <property type="match status" value="1"/>
</dbReference>
<feature type="compositionally biased region" description="Basic residues" evidence="12">
    <location>
        <begin position="1066"/>
        <end position="1082"/>
    </location>
</feature>
<dbReference type="Gene3D" id="3.90.230.10">
    <property type="entry name" value="Creatinase/methionine aminopeptidase superfamily"/>
    <property type="match status" value="1"/>
</dbReference>
<dbReference type="InterPro" id="IPR011993">
    <property type="entry name" value="PH-like_dom_sf"/>
</dbReference>
<dbReference type="InterPro" id="IPR029149">
    <property type="entry name" value="Creatin/AminoP/Spt16_N"/>
</dbReference>
<dbReference type="Gene3D" id="2.30.29.210">
    <property type="entry name" value="FACT complex subunit Spt16p/Cdc68p"/>
    <property type="match status" value="1"/>
</dbReference>
<evidence type="ECO:0000256" key="4">
    <source>
        <dbReference type="ARBA" id="ARBA00022763"/>
    </source>
</evidence>
<evidence type="ECO:0000259" key="15">
    <source>
        <dbReference type="SMART" id="SM01287"/>
    </source>
</evidence>
<dbReference type="SMART" id="SM01285">
    <property type="entry name" value="FACT-Spt16_Nlob"/>
    <property type="match status" value="1"/>
</dbReference>
<dbReference type="Pfam" id="PF24824">
    <property type="entry name" value="PH_SPT16"/>
    <property type="match status" value="1"/>
</dbReference>
<dbReference type="Gene3D" id="2.30.29.150">
    <property type="match status" value="1"/>
</dbReference>
<dbReference type="Gene3D" id="3.40.350.10">
    <property type="entry name" value="Creatinase/prolidase N-terminal domain"/>
    <property type="match status" value="1"/>
</dbReference>
<keyword evidence="9 10" id="KW-0539">Nucleus</keyword>
<dbReference type="AlphaFoldDB" id="A0A7R8ZYG2"/>
<dbReference type="GO" id="GO:0006368">
    <property type="term" value="P:transcription elongation by RNA polymerase II"/>
    <property type="evidence" value="ECO:0007669"/>
    <property type="project" value="TreeGrafter"/>
</dbReference>
<comment type="subcellular location">
    <subcellularLocation>
        <location evidence="10">Nucleus</location>
    </subcellularLocation>
    <subcellularLocation>
        <location evidence="10">Chromosome</location>
    </subcellularLocation>
</comment>
<dbReference type="GO" id="GO:0006260">
    <property type="term" value="P:DNA replication"/>
    <property type="evidence" value="ECO:0007669"/>
    <property type="project" value="UniProtKB-KW"/>
</dbReference>
<proteinExistence type="inferred from homology"/>
<dbReference type="Pfam" id="PF08512">
    <property type="entry name" value="Rttp106-like_middle"/>
    <property type="match status" value="1"/>
</dbReference>
<accession>A0A7R8ZYG2</accession>
<keyword evidence="4 10" id="KW-0227">DNA damage</keyword>
<organism evidence="16">
    <name type="scientific">Darwinula stevensoni</name>
    <dbReference type="NCBI Taxonomy" id="69355"/>
    <lineage>
        <taxon>Eukaryota</taxon>
        <taxon>Metazoa</taxon>
        <taxon>Ecdysozoa</taxon>
        <taxon>Arthropoda</taxon>
        <taxon>Crustacea</taxon>
        <taxon>Oligostraca</taxon>
        <taxon>Ostracoda</taxon>
        <taxon>Podocopa</taxon>
        <taxon>Podocopida</taxon>
        <taxon>Darwinulocopina</taxon>
        <taxon>Darwinuloidea</taxon>
        <taxon>Darwinulidae</taxon>
        <taxon>Darwinula</taxon>
    </lineage>
</organism>
<evidence type="ECO:0000256" key="10">
    <source>
        <dbReference type="RuleBase" id="RU367052"/>
    </source>
</evidence>
<dbReference type="GO" id="GO:0031491">
    <property type="term" value="F:nucleosome binding"/>
    <property type="evidence" value="ECO:0007669"/>
    <property type="project" value="TreeGrafter"/>
</dbReference>
<dbReference type="SMART" id="SM01287">
    <property type="entry name" value="Rtt106"/>
    <property type="match status" value="1"/>
</dbReference>
<evidence type="ECO:0000256" key="11">
    <source>
        <dbReference type="SAM" id="Coils"/>
    </source>
</evidence>
<keyword evidence="17" id="KW-1185">Reference proteome</keyword>
<comment type="similarity">
    <text evidence="1 10">Belongs to the peptidase M24 family. SPT16 subfamily.</text>
</comment>
<dbReference type="FunFam" id="2.30.29.150:FF:000003">
    <property type="entry name" value="FACT complex subunit SPT16"/>
    <property type="match status" value="1"/>
</dbReference>
<dbReference type="InterPro" id="IPR056595">
    <property type="entry name" value="Fact-SPT16_PH"/>
</dbReference>
<keyword evidence="7 10" id="KW-0804">Transcription</keyword>
<evidence type="ECO:0000256" key="2">
    <source>
        <dbReference type="ARBA" id="ARBA00022454"/>
    </source>
</evidence>
<evidence type="ECO:0000256" key="3">
    <source>
        <dbReference type="ARBA" id="ARBA00022705"/>
    </source>
</evidence>
<dbReference type="FunFam" id="2.30.29.210:FF:000001">
    <property type="entry name" value="FACT complex subunit spt16"/>
    <property type="match status" value="1"/>
</dbReference>
<name>A0A7R8ZYG2_9CRUS</name>
<dbReference type="GO" id="GO:0032786">
    <property type="term" value="P:positive regulation of DNA-templated transcription, elongation"/>
    <property type="evidence" value="ECO:0007669"/>
    <property type="project" value="UniProtKB-ARBA"/>
</dbReference>
<reference evidence="16" key="1">
    <citation type="submission" date="2020-11" db="EMBL/GenBank/DDBJ databases">
        <authorList>
            <person name="Tran Van P."/>
        </authorList>
    </citation>
    <scope>NUCLEOTIDE SEQUENCE</scope>
</reference>
<evidence type="ECO:0000256" key="9">
    <source>
        <dbReference type="ARBA" id="ARBA00023242"/>
    </source>
</evidence>
<feature type="domain" description="FACT complex subunit SPT16 N-terminal lobe" evidence="13">
    <location>
        <begin position="6"/>
        <end position="172"/>
    </location>
</feature>
<evidence type="ECO:0000313" key="17">
    <source>
        <dbReference type="Proteomes" id="UP000677054"/>
    </source>
</evidence>
<evidence type="ECO:0000256" key="7">
    <source>
        <dbReference type="ARBA" id="ARBA00023163"/>
    </source>
</evidence>
<dbReference type="EMBL" id="CAJPEV010000151">
    <property type="protein sequence ID" value="CAG0881437.1"/>
    <property type="molecule type" value="Genomic_DNA"/>
</dbReference>
<evidence type="ECO:0000256" key="1">
    <source>
        <dbReference type="ARBA" id="ARBA00010779"/>
    </source>
</evidence>
<feature type="compositionally biased region" description="Acidic residues" evidence="12">
    <location>
        <begin position="440"/>
        <end position="451"/>
    </location>
</feature>
<keyword evidence="3 10" id="KW-0235">DNA replication</keyword>
<evidence type="ECO:0000259" key="13">
    <source>
        <dbReference type="SMART" id="SM01285"/>
    </source>
</evidence>
<dbReference type="OrthoDB" id="10251642at2759"/>
<dbReference type="InterPro" id="IPR033825">
    <property type="entry name" value="Spt16_M24"/>
</dbReference>
<dbReference type="Pfam" id="PF00557">
    <property type="entry name" value="Peptidase_M24"/>
    <property type="match status" value="1"/>
</dbReference>
<gene>
    <name evidence="16" type="ORF">DSTB1V02_LOCUS1568</name>
</gene>
<keyword evidence="5 10" id="KW-0805">Transcription regulation</keyword>
<feature type="domain" description="FACT complex subunit SPT16 middle" evidence="14">
    <location>
        <begin position="539"/>
        <end position="699"/>
    </location>
</feature>
<keyword evidence="8 10" id="KW-0234">DNA repair</keyword>
<keyword evidence="6 11" id="KW-0175">Coiled coil</keyword>
<dbReference type="GO" id="GO:0035101">
    <property type="term" value="C:FACT complex"/>
    <property type="evidence" value="ECO:0007669"/>
    <property type="project" value="UniProtKB-UniRule"/>
</dbReference>
<dbReference type="SUPFAM" id="SSF55920">
    <property type="entry name" value="Creatinase/aminopeptidase"/>
    <property type="match status" value="1"/>
</dbReference>
<evidence type="ECO:0000256" key="5">
    <source>
        <dbReference type="ARBA" id="ARBA00023015"/>
    </source>
</evidence>
<dbReference type="InterPro" id="IPR029148">
    <property type="entry name" value="FACT-SPT16_Nlobe"/>
</dbReference>
<dbReference type="InterPro" id="IPR040258">
    <property type="entry name" value="Spt16"/>
</dbReference>
<evidence type="ECO:0000256" key="8">
    <source>
        <dbReference type="ARBA" id="ARBA00023204"/>
    </source>
</evidence>
<sequence>MGSISLDKEAFHRRMEKIYSSWKHERESGTEGLGKVDAIVVAVGVDEDVTYSKSTALHSWLFGYELTDTVIVLCAKGIWLLASKKKIEFLKGIETMKQDPDSDLPSVRLLTRDKTDKDKANFSKLLEAMKASYKGKTLGTFLKDKFSSEFMDAWRAVLQKEGLNKVDISSQIAYILAQKEDNELNTMKKACQVSMDVFNKYLKDNIMEIIDADRKVKHSKLGEGVDHAMGDKKYISGVDISQVDSCYPAIIQSGGAYSLKYSSLSDSNHLHFGAIVCCLGARYKSYCSNIARTLMVNPTEEMQKNYEFLLEVEEKLLEALKPNTKLNEAYMSVVDFVKKERPDLVDKLVKNLGFVIGIEFRDASLLISPKSSAKIQKGMTFNVHIGFSDLENKDAPKDDPKAKKYALMVADTVVAQEEGPAVLFTTSKKKLKNVSIVLKEEDDDDDEEEADKENKQESEILGRGHRTAVIESKLRQEQSAEEKRKQHQRELALKLNEVARARLSQQTGQATQEKVRKSNISYKSASNMPKETEIKELKIYVDRRYETVILPIFGIPTAFHISTIRNISQSVEGDYMYLRINFFHPGAALGKNEGAMFPQPSATFLKEITYRSPNTKEPGELAAPSSNLNAAFRLIKDVQKHFRTREQEEREKEDLVKQDTLMVNNNKSNPKLKDLCIRPSILNKRMTGSLEAHTNGFRYTSVRGDKVDILYNNIRHAIFQPCDGEMIILLHFHLKNAIMFGKKKHIDVQFYTEVGEITTDLGKNQHMHDRDDLAAEQAERELRHKLKMAFKTFCEKVENLTKNEVEFDSPFRELGFPGVPFRSSVLLQPTSSCLVNLTEWPPFVVSLEDMELIHFERVQFHLKNFDMVFVFKDYNRKVVMINAVPMNMLDHVKEWLNSCDIRYTEGTQSLNWNKIMKTIVDDPDGFFENGGWTFLDPHSDAEDEDDDEDEEDEEFRMSESEEVEESDESDSNYSEVSESESESEQELGSSEESGKDWSDLEREAAEDDKKRNDFRDEYTTSTSKKSKPGDRHQPHSSPSKKDKHKSPSKDRKRERSRDKHQDSKQRKDHKSPGKKSHHHKSPKKEDRKPQSSDSSRKRHRDESGHRPGRSPKKARK</sequence>
<keyword evidence="2 10" id="KW-0158">Chromosome</keyword>
<dbReference type="PANTHER" id="PTHR13980:SF15">
    <property type="entry name" value="FACT COMPLEX SUBUNIT SPT16"/>
    <property type="match status" value="1"/>
</dbReference>
<feature type="region of interest" description="Disordered" evidence="12">
    <location>
        <begin position="931"/>
        <end position="1116"/>
    </location>
</feature>
<evidence type="ECO:0000313" key="16">
    <source>
        <dbReference type="EMBL" id="CAD7241580.1"/>
    </source>
</evidence>
<feature type="region of interest" description="Disordered" evidence="12">
    <location>
        <begin position="439"/>
        <end position="466"/>
    </location>
</feature>
<dbReference type="Pfam" id="PF08644">
    <property type="entry name" value="SPT16"/>
    <property type="match status" value="1"/>
</dbReference>
<dbReference type="PANTHER" id="PTHR13980">
    <property type="entry name" value="CDC68 RELATED"/>
    <property type="match status" value="1"/>
</dbReference>
<evidence type="ECO:0000259" key="14">
    <source>
        <dbReference type="SMART" id="SM01286"/>
    </source>
</evidence>
<feature type="compositionally biased region" description="Acidic residues" evidence="12">
    <location>
        <begin position="941"/>
        <end position="970"/>
    </location>
</feature>
<protein>
    <recommendedName>
        <fullName evidence="10">FACT complex subunit</fullName>
    </recommendedName>
</protein>
<dbReference type="GO" id="GO:0006281">
    <property type="term" value="P:DNA repair"/>
    <property type="evidence" value="ECO:0007669"/>
    <property type="project" value="UniProtKB-UniRule"/>
</dbReference>
<dbReference type="InterPro" id="IPR048969">
    <property type="entry name" value="FACT_SPT16_C"/>
</dbReference>
<dbReference type="Pfam" id="PF21091">
    <property type="entry name" value="SPT16_C"/>
    <property type="match status" value="1"/>
</dbReference>
<dbReference type="Gene3D" id="2.30.29.30">
    <property type="entry name" value="Pleckstrin-homology domain (PH domain)/Phosphotyrosine-binding domain (PTB)"/>
    <property type="match status" value="1"/>
</dbReference>
<feature type="compositionally biased region" description="Basic and acidic residues" evidence="12">
    <location>
        <begin position="452"/>
        <end position="462"/>
    </location>
</feature>
<dbReference type="SMART" id="SM01286">
    <property type="entry name" value="SPT16"/>
    <property type="match status" value="1"/>
</dbReference>
<dbReference type="FunFam" id="3.90.230.10:FF:000005">
    <property type="entry name" value="FACT complex subunit spt16"/>
    <property type="match status" value="1"/>
</dbReference>